<dbReference type="Gene3D" id="3.40.50.10990">
    <property type="entry name" value="GTP cyclohydrolase II"/>
    <property type="match status" value="1"/>
</dbReference>
<dbReference type="RefSeq" id="WP_245998361.1">
    <property type="nucleotide sequence ID" value="NZ_QQBC01000010.1"/>
</dbReference>
<evidence type="ECO:0000256" key="11">
    <source>
        <dbReference type="SAM" id="MobiDB-lite"/>
    </source>
</evidence>
<organism evidence="13 14">
    <name type="scientific">Nocardia pseudobrasiliensis</name>
    <dbReference type="NCBI Taxonomy" id="45979"/>
    <lineage>
        <taxon>Bacteria</taxon>
        <taxon>Bacillati</taxon>
        <taxon>Actinomycetota</taxon>
        <taxon>Actinomycetes</taxon>
        <taxon>Mycobacteriales</taxon>
        <taxon>Nocardiaceae</taxon>
        <taxon>Nocardia</taxon>
    </lineage>
</organism>
<sequence>MTTVLPDPAEHDTDTGHVFTRGGSPLPLRVSEVRDGIDHGYALIFGEPAEDCLVRIHSRCLYSESLGSDDCDCAAELEKSLDLIQQAGAGVVVYLEQEGRGLGLIAKARGYRHSQRSGEDSFTSYEALGFPPDARTYHGAAQSLKALGLNRIQLLTNNPLKAEAVRRADITVTVVPLRTAALSERARSYLDAKRRLRRHWIPTDDAPWAPEPN</sequence>
<dbReference type="EMBL" id="QQBC01000010">
    <property type="protein sequence ID" value="RDI63417.1"/>
    <property type="molecule type" value="Genomic_DNA"/>
</dbReference>
<evidence type="ECO:0000256" key="5">
    <source>
        <dbReference type="ARBA" id="ARBA00022723"/>
    </source>
</evidence>
<keyword evidence="8" id="KW-0862">Zinc</keyword>
<comment type="catalytic activity">
    <reaction evidence="10">
        <text>GTP + 4 H2O = 2,5-diamino-6-hydroxy-4-(5-phosphoribosylamino)-pyrimidine + formate + 2 phosphate + 3 H(+)</text>
        <dbReference type="Rhea" id="RHEA:23704"/>
        <dbReference type="ChEBI" id="CHEBI:15377"/>
        <dbReference type="ChEBI" id="CHEBI:15378"/>
        <dbReference type="ChEBI" id="CHEBI:15740"/>
        <dbReference type="ChEBI" id="CHEBI:37565"/>
        <dbReference type="ChEBI" id="CHEBI:43474"/>
        <dbReference type="ChEBI" id="CHEBI:58614"/>
        <dbReference type="EC" id="3.5.4.25"/>
    </reaction>
</comment>
<dbReference type="GO" id="GO:0008686">
    <property type="term" value="F:3,4-dihydroxy-2-butanone-4-phosphate synthase activity"/>
    <property type="evidence" value="ECO:0007669"/>
    <property type="project" value="TreeGrafter"/>
</dbReference>
<keyword evidence="4" id="KW-0686">Riboflavin biosynthesis</keyword>
<dbReference type="InterPro" id="IPR036144">
    <property type="entry name" value="RibA-like_sf"/>
</dbReference>
<dbReference type="PANTHER" id="PTHR21327:SF18">
    <property type="entry name" value="3,4-DIHYDROXY-2-BUTANONE 4-PHOSPHATE SYNTHASE"/>
    <property type="match status" value="1"/>
</dbReference>
<dbReference type="GO" id="GO:0003935">
    <property type="term" value="F:GTP cyclohydrolase II activity"/>
    <property type="evidence" value="ECO:0007669"/>
    <property type="project" value="UniProtKB-EC"/>
</dbReference>
<keyword evidence="9" id="KW-0342">GTP-binding</keyword>
<dbReference type="Pfam" id="PF00925">
    <property type="entry name" value="GTP_cyclohydro2"/>
    <property type="match status" value="1"/>
</dbReference>
<evidence type="ECO:0000313" key="14">
    <source>
        <dbReference type="Proteomes" id="UP000254869"/>
    </source>
</evidence>
<dbReference type="Proteomes" id="UP000254869">
    <property type="component" value="Unassembled WGS sequence"/>
</dbReference>
<evidence type="ECO:0000256" key="4">
    <source>
        <dbReference type="ARBA" id="ARBA00022619"/>
    </source>
</evidence>
<evidence type="ECO:0000256" key="9">
    <source>
        <dbReference type="ARBA" id="ARBA00023134"/>
    </source>
</evidence>
<evidence type="ECO:0000256" key="3">
    <source>
        <dbReference type="ARBA" id="ARBA00012762"/>
    </source>
</evidence>
<protein>
    <recommendedName>
        <fullName evidence="3">GTP cyclohydrolase II</fullName>
        <ecNumber evidence="3">3.5.4.25</ecNumber>
    </recommendedName>
</protein>
<gene>
    <name evidence="13" type="ORF">DFR76_110114</name>
</gene>
<evidence type="ECO:0000313" key="13">
    <source>
        <dbReference type="EMBL" id="RDI63417.1"/>
    </source>
</evidence>
<dbReference type="GO" id="GO:0046872">
    <property type="term" value="F:metal ion binding"/>
    <property type="evidence" value="ECO:0007669"/>
    <property type="project" value="UniProtKB-KW"/>
</dbReference>
<keyword evidence="5" id="KW-0479">Metal-binding</keyword>
<dbReference type="CDD" id="cd00641">
    <property type="entry name" value="GTP_cyclohydro2"/>
    <property type="match status" value="1"/>
</dbReference>
<proteinExistence type="predicted"/>
<dbReference type="InterPro" id="IPR000926">
    <property type="entry name" value="RibA"/>
</dbReference>
<keyword evidence="6" id="KW-0547">Nucleotide-binding</keyword>
<feature type="region of interest" description="Disordered" evidence="11">
    <location>
        <begin position="1"/>
        <end position="20"/>
    </location>
</feature>
<evidence type="ECO:0000259" key="12">
    <source>
        <dbReference type="Pfam" id="PF00925"/>
    </source>
</evidence>
<dbReference type="GO" id="GO:0005829">
    <property type="term" value="C:cytosol"/>
    <property type="evidence" value="ECO:0007669"/>
    <property type="project" value="TreeGrafter"/>
</dbReference>
<dbReference type="EC" id="3.5.4.25" evidence="3"/>
<evidence type="ECO:0000256" key="10">
    <source>
        <dbReference type="ARBA" id="ARBA00049295"/>
    </source>
</evidence>
<name>A0A370HY42_9NOCA</name>
<dbReference type="STRING" id="1210086.GCA_001613105_07131"/>
<dbReference type="SUPFAM" id="SSF142695">
    <property type="entry name" value="RibA-like"/>
    <property type="match status" value="1"/>
</dbReference>
<reference evidence="13 14" key="1">
    <citation type="submission" date="2018-07" db="EMBL/GenBank/DDBJ databases">
        <title>Genomic Encyclopedia of Type Strains, Phase IV (KMG-IV): sequencing the most valuable type-strain genomes for metagenomic binning, comparative biology and taxonomic classification.</title>
        <authorList>
            <person name="Goeker M."/>
        </authorList>
    </citation>
    <scope>NUCLEOTIDE SEQUENCE [LARGE SCALE GENOMIC DNA]</scope>
    <source>
        <strain evidence="13 14">DSM 44290</strain>
    </source>
</reference>
<evidence type="ECO:0000256" key="2">
    <source>
        <dbReference type="ARBA" id="ARBA00004853"/>
    </source>
</evidence>
<keyword evidence="14" id="KW-1185">Reference proteome</keyword>
<accession>A0A370HY42</accession>
<comment type="caution">
    <text evidence="13">The sequence shown here is derived from an EMBL/GenBank/DDBJ whole genome shotgun (WGS) entry which is preliminary data.</text>
</comment>
<evidence type="ECO:0000256" key="7">
    <source>
        <dbReference type="ARBA" id="ARBA00022801"/>
    </source>
</evidence>
<evidence type="ECO:0000256" key="8">
    <source>
        <dbReference type="ARBA" id="ARBA00022833"/>
    </source>
</evidence>
<dbReference type="InterPro" id="IPR032677">
    <property type="entry name" value="GTP_cyclohydro_II"/>
</dbReference>
<dbReference type="AlphaFoldDB" id="A0A370HY42"/>
<dbReference type="GO" id="GO:0005525">
    <property type="term" value="F:GTP binding"/>
    <property type="evidence" value="ECO:0007669"/>
    <property type="project" value="UniProtKB-KW"/>
</dbReference>
<evidence type="ECO:0000256" key="6">
    <source>
        <dbReference type="ARBA" id="ARBA00022741"/>
    </source>
</evidence>
<feature type="domain" description="GTP cyclohydrolase II" evidence="12">
    <location>
        <begin position="39"/>
        <end position="173"/>
    </location>
</feature>
<comment type="cofactor">
    <cofactor evidence="1">
        <name>Zn(2+)</name>
        <dbReference type="ChEBI" id="CHEBI:29105"/>
    </cofactor>
</comment>
<evidence type="ECO:0000256" key="1">
    <source>
        <dbReference type="ARBA" id="ARBA00001947"/>
    </source>
</evidence>
<dbReference type="UniPathway" id="UPA00275"/>
<dbReference type="PANTHER" id="PTHR21327">
    <property type="entry name" value="GTP CYCLOHYDROLASE II-RELATED"/>
    <property type="match status" value="1"/>
</dbReference>
<keyword evidence="7 13" id="KW-0378">Hydrolase</keyword>
<comment type="pathway">
    <text evidence="2">Cofactor biosynthesis; riboflavin biosynthesis; 5-amino-6-(D-ribitylamino)uracil from GTP: step 1/4.</text>
</comment>
<dbReference type="GO" id="GO:0009231">
    <property type="term" value="P:riboflavin biosynthetic process"/>
    <property type="evidence" value="ECO:0007669"/>
    <property type="project" value="UniProtKB-UniPathway"/>
</dbReference>